<dbReference type="Gene3D" id="3.40.630.30">
    <property type="match status" value="1"/>
</dbReference>
<dbReference type="OrthoDB" id="410198at2759"/>
<dbReference type="InterPro" id="IPR000182">
    <property type="entry name" value="GNAT_dom"/>
</dbReference>
<dbReference type="EMBL" id="WUBL01000242">
    <property type="protein sequence ID" value="KAF2963009.1"/>
    <property type="molecule type" value="Genomic_DNA"/>
</dbReference>
<dbReference type="InterPro" id="IPR016181">
    <property type="entry name" value="Acyl_CoA_acyltransferase"/>
</dbReference>
<dbReference type="InterPro" id="IPR052523">
    <property type="entry name" value="Trichothecene_AcTrans"/>
</dbReference>
<feature type="domain" description="N-acetyltransferase" evidence="1">
    <location>
        <begin position="3"/>
        <end position="228"/>
    </location>
</feature>
<dbReference type="PROSITE" id="PS51186">
    <property type="entry name" value="GNAT"/>
    <property type="match status" value="1"/>
</dbReference>
<gene>
    <name evidence="2" type="ORF">GQX73_g10558</name>
</gene>
<accession>A0A7C8IGE6</accession>
<comment type="caution">
    <text evidence="2">The sequence shown here is derived from an EMBL/GenBank/DDBJ whole genome shotgun (WGS) entry which is preliminary data.</text>
</comment>
<proteinExistence type="predicted"/>
<keyword evidence="3" id="KW-1185">Reference proteome</keyword>
<evidence type="ECO:0000313" key="2">
    <source>
        <dbReference type="EMBL" id="KAF2963009.1"/>
    </source>
</evidence>
<sequence>MPLELREADAERDFPALFRALFESYDNPPQSLVNVYFAPRGENEPAQEARLKEAADRFADWHANDPTSYWQKVVDTDSGKIVGGACWNVHSGNPFAQAHNLEITWLPDDGSREFASEFLRQYSVPRALVGQKPQVYLYIIFTIPAYRRKGVAQKFMSWGMDKADELGVEMFLDASPVGMPLYEANKFICLKENIIVPEANTPTPSGGWKRMESEVGTVRLYLMWRPINGNYIEGETKLPAEVE</sequence>
<dbReference type="PANTHER" id="PTHR42791">
    <property type="entry name" value="GNAT FAMILY ACETYLTRANSFERASE"/>
    <property type="match status" value="1"/>
</dbReference>
<dbReference type="PANTHER" id="PTHR42791:SF5">
    <property type="entry name" value="HYPOTHETICAL ACETYLTRANSFERASE (EUROFUNG)"/>
    <property type="match status" value="1"/>
</dbReference>
<protein>
    <recommendedName>
        <fullName evidence="1">N-acetyltransferase domain-containing protein</fullName>
    </recommendedName>
</protein>
<dbReference type="CDD" id="cd04301">
    <property type="entry name" value="NAT_SF"/>
    <property type="match status" value="1"/>
</dbReference>
<dbReference type="Proteomes" id="UP000481858">
    <property type="component" value="Unassembled WGS sequence"/>
</dbReference>
<dbReference type="Pfam" id="PF00583">
    <property type="entry name" value="Acetyltransf_1"/>
    <property type="match status" value="1"/>
</dbReference>
<dbReference type="AlphaFoldDB" id="A0A7C8IGE6"/>
<dbReference type="InParanoid" id="A0A7C8IGE6"/>
<dbReference type="SUPFAM" id="SSF55729">
    <property type="entry name" value="Acyl-CoA N-acyltransferases (Nat)"/>
    <property type="match status" value="1"/>
</dbReference>
<organism evidence="2 3">
    <name type="scientific">Xylaria multiplex</name>
    <dbReference type="NCBI Taxonomy" id="323545"/>
    <lineage>
        <taxon>Eukaryota</taxon>
        <taxon>Fungi</taxon>
        <taxon>Dikarya</taxon>
        <taxon>Ascomycota</taxon>
        <taxon>Pezizomycotina</taxon>
        <taxon>Sordariomycetes</taxon>
        <taxon>Xylariomycetidae</taxon>
        <taxon>Xylariales</taxon>
        <taxon>Xylariaceae</taxon>
        <taxon>Xylaria</taxon>
    </lineage>
</organism>
<evidence type="ECO:0000313" key="3">
    <source>
        <dbReference type="Proteomes" id="UP000481858"/>
    </source>
</evidence>
<dbReference type="GO" id="GO:0016747">
    <property type="term" value="F:acyltransferase activity, transferring groups other than amino-acyl groups"/>
    <property type="evidence" value="ECO:0007669"/>
    <property type="project" value="InterPro"/>
</dbReference>
<evidence type="ECO:0000259" key="1">
    <source>
        <dbReference type="PROSITE" id="PS51186"/>
    </source>
</evidence>
<name>A0A7C8IGE6_9PEZI</name>
<reference evidence="2 3" key="1">
    <citation type="submission" date="2019-12" db="EMBL/GenBank/DDBJ databases">
        <title>Draft genome sequence of the ascomycete Xylaria multiplex DSM 110363.</title>
        <authorList>
            <person name="Buettner E."/>
            <person name="Kellner H."/>
        </authorList>
    </citation>
    <scope>NUCLEOTIDE SEQUENCE [LARGE SCALE GENOMIC DNA]</scope>
    <source>
        <strain evidence="2 3">DSM 110363</strain>
    </source>
</reference>